<gene>
    <name evidence="6" type="primary">ascG_4</name>
    <name evidence="5" type="ORF">SBX37_18905</name>
    <name evidence="6" type="ORF">VIM7927_02999</name>
</gene>
<dbReference type="RefSeq" id="WP_159457443.1">
    <property type="nucleotide sequence ID" value="NZ_AP024884.1"/>
</dbReference>
<dbReference type="CDD" id="cd01392">
    <property type="entry name" value="HTH_LacI"/>
    <property type="match status" value="1"/>
</dbReference>
<proteinExistence type="predicted"/>
<dbReference type="PANTHER" id="PTHR30146:SF67">
    <property type="entry name" value="HTH-TYPE TRANSCRIPTIONAL REGULATOR ASCG"/>
    <property type="match status" value="1"/>
</dbReference>
<dbReference type="PROSITE" id="PS50932">
    <property type="entry name" value="HTH_LACI_2"/>
    <property type="match status" value="1"/>
</dbReference>
<dbReference type="SMART" id="SM00354">
    <property type="entry name" value="HTH_LACI"/>
    <property type="match status" value="1"/>
</dbReference>
<dbReference type="PRINTS" id="PR00036">
    <property type="entry name" value="HTHLACI"/>
</dbReference>
<dbReference type="EMBL" id="JAWRCO010000002">
    <property type="protein sequence ID" value="MDW6004933.1"/>
    <property type="molecule type" value="Genomic_DNA"/>
</dbReference>
<evidence type="ECO:0000256" key="1">
    <source>
        <dbReference type="ARBA" id="ARBA00023015"/>
    </source>
</evidence>
<dbReference type="Gene3D" id="3.40.50.2300">
    <property type="match status" value="2"/>
</dbReference>
<dbReference type="Pfam" id="PF00356">
    <property type="entry name" value="LacI"/>
    <property type="match status" value="1"/>
</dbReference>
<keyword evidence="1" id="KW-0805">Transcription regulation</keyword>
<dbReference type="SUPFAM" id="SSF47413">
    <property type="entry name" value="lambda repressor-like DNA-binding domains"/>
    <property type="match status" value="1"/>
</dbReference>
<dbReference type="EMBL" id="FXXI01000006">
    <property type="protein sequence ID" value="SMS01695.1"/>
    <property type="molecule type" value="Genomic_DNA"/>
</dbReference>
<dbReference type="CDD" id="cd06270">
    <property type="entry name" value="PBP1_GalS-like"/>
    <property type="match status" value="1"/>
</dbReference>
<dbReference type="Proteomes" id="UP000196125">
    <property type="component" value="Unassembled WGS sequence"/>
</dbReference>
<dbReference type="InterPro" id="IPR000843">
    <property type="entry name" value="HTH_LacI"/>
</dbReference>
<evidence type="ECO:0000313" key="6">
    <source>
        <dbReference type="EMBL" id="SMS01695.1"/>
    </source>
</evidence>
<organism evidence="6 7">
    <name type="scientific">Vibrio mangrovi</name>
    <dbReference type="NCBI Taxonomy" id="474394"/>
    <lineage>
        <taxon>Bacteria</taxon>
        <taxon>Pseudomonadati</taxon>
        <taxon>Pseudomonadota</taxon>
        <taxon>Gammaproteobacteria</taxon>
        <taxon>Vibrionales</taxon>
        <taxon>Vibrionaceae</taxon>
        <taxon>Vibrio</taxon>
    </lineage>
</organism>
<dbReference type="OrthoDB" id="9798934at2"/>
<evidence type="ECO:0000259" key="4">
    <source>
        <dbReference type="PROSITE" id="PS50932"/>
    </source>
</evidence>
<dbReference type="PANTHER" id="PTHR30146">
    <property type="entry name" value="LACI-RELATED TRANSCRIPTIONAL REPRESSOR"/>
    <property type="match status" value="1"/>
</dbReference>
<dbReference type="InterPro" id="IPR028082">
    <property type="entry name" value="Peripla_BP_I"/>
</dbReference>
<evidence type="ECO:0000256" key="2">
    <source>
        <dbReference type="ARBA" id="ARBA00023125"/>
    </source>
</evidence>
<keyword evidence="3" id="KW-0804">Transcription</keyword>
<dbReference type="Pfam" id="PF13377">
    <property type="entry name" value="Peripla_BP_3"/>
    <property type="match status" value="1"/>
</dbReference>
<dbReference type="GO" id="GO:0003700">
    <property type="term" value="F:DNA-binding transcription factor activity"/>
    <property type="evidence" value="ECO:0007669"/>
    <property type="project" value="TreeGrafter"/>
</dbReference>
<dbReference type="GO" id="GO:0000976">
    <property type="term" value="F:transcription cis-regulatory region binding"/>
    <property type="evidence" value="ECO:0007669"/>
    <property type="project" value="TreeGrafter"/>
</dbReference>
<reference evidence="5 8" key="2">
    <citation type="submission" date="2023-11" db="EMBL/GenBank/DDBJ databases">
        <title>Plant-associative lifestyle of Vibrio porteresiae and its evolutionary dynamics.</title>
        <authorList>
            <person name="Rameshkumar N."/>
            <person name="Kirti K."/>
        </authorList>
    </citation>
    <scope>NUCLEOTIDE SEQUENCE [LARGE SCALE GENOMIC DNA]</scope>
    <source>
        <strain evidence="5 8">MSSRF38</strain>
    </source>
</reference>
<dbReference type="AlphaFoldDB" id="A0A1Y6IVJ6"/>
<accession>A0A1Y6IVJ6</accession>
<dbReference type="SUPFAM" id="SSF53822">
    <property type="entry name" value="Periplasmic binding protein-like I"/>
    <property type="match status" value="1"/>
</dbReference>
<reference evidence="6 7" key="1">
    <citation type="submission" date="2017-05" db="EMBL/GenBank/DDBJ databases">
        <authorList>
            <person name="Song R."/>
            <person name="Chenine A.L."/>
            <person name="Ruprecht R.M."/>
        </authorList>
    </citation>
    <scope>NUCLEOTIDE SEQUENCE [LARGE SCALE GENOMIC DNA]</scope>
    <source>
        <strain evidence="6 7">CECT 7927</strain>
    </source>
</reference>
<keyword evidence="2 5" id="KW-0238">DNA-binding</keyword>
<evidence type="ECO:0000313" key="7">
    <source>
        <dbReference type="Proteomes" id="UP000196125"/>
    </source>
</evidence>
<name>A0A1Y6IVJ6_9VIBR</name>
<dbReference type="InterPro" id="IPR046335">
    <property type="entry name" value="LacI/GalR-like_sensor"/>
</dbReference>
<evidence type="ECO:0000313" key="8">
    <source>
        <dbReference type="Proteomes" id="UP001283366"/>
    </source>
</evidence>
<sequence>MATISDVCKMAGVSKATVSRVLNETGQVTEATRQKVFDAIQHLNYRPSSLARALATRKTNTIGLIVPEFEGAYYGALLKQAATSAGFYNKKLIVTDGHNDPQHENGAILLLNDHQCDAIVLYCRNMPETALDEMTRTTRSPIVTINQQFSRTAFPGVTFDQAGAAYMMTRYLIQKGHRKIACVAGELTTNTGAERLKGYRQALQESGIAYCAELVESGNNMFDGGYQACNAILSRNPSFTAVFACSDEMAVGSQKALLDAGFRIPQDKSLASIDNSTIAKYAYPPLTSVTIPIKPMTECAIQTALKLAENEPVDMSAVFVGEIVERESVAAPASP</sequence>
<dbReference type="Gene3D" id="1.10.260.40">
    <property type="entry name" value="lambda repressor-like DNA-binding domains"/>
    <property type="match status" value="1"/>
</dbReference>
<dbReference type="InterPro" id="IPR010982">
    <property type="entry name" value="Lambda_DNA-bd_dom_sf"/>
</dbReference>
<protein>
    <submittedName>
        <fullName evidence="6">HTH-type transcriptional regulator AscG</fullName>
    </submittedName>
    <submittedName>
        <fullName evidence="5">LacI family DNA-binding transcriptional regulator</fullName>
    </submittedName>
</protein>
<evidence type="ECO:0000256" key="3">
    <source>
        <dbReference type="ARBA" id="ARBA00023163"/>
    </source>
</evidence>
<evidence type="ECO:0000313" key="5">
    <source>
        <dbReference type="EMBL" id="MDW6004933.1"/>
    </source>
</evidence>
<feature type="domain" description="HTH lacI-type" evidence="4">
    <location>
        <begin position="2"/>
        <end position="56"/>
    </location>
</feature>
<dbReference type="Proteomes" id="UP001283366">
    <property type="component" value="Unassembled WGS sequence"/>
</dbReference>
<dbReference type="FunFam" id="1.10.260.40:FF:000002">
    <property type="entry name" value="HTH-type transcriptional repressor PurR"/>
    <property type="match status" value="1"/>
</dbReference>
<keyword evidence="8" id="KW-1185">Reference proteome</keyword>